<feature type="transmembrane region" description="Helical" evidence="5">
    <location>
        <begin position="20"/>
        <end position="39"/>
    </location>
</feature>
<dbReference type="Pfam" id="PF13231">
    <property type="entry name" value="PMT_2"/>
    <property type="match status" value="1"/>
</dbReference>
<reference evidence="8" key="1">
    <citation type="submission" date="2017-09" db="EMBL/GenBank/DDBJ databases">
        <title>Depth-based differentiation of microbial function through sediment-hosted aquifers and enrichment of novel symbionts in the deep terrestrial subsurface.</title>
        <authorList>
            <person name="Probst A.J."/>
            <person name="Ladd B."/>
            <person name="Jarett J.K."/>
            <person name="Geller-Mcgrath D.E."/>
            <person name="Sieber C.M.K."/>
            <person name="Emerson J.B."/>
            <person name="Anantharaman K."/>
            <person name="Thomas B.C."/>
            <person name="Malmstrom R."/>
            <person name="Stieglmeier M."/>
            <person name="Klingl A."/>
            <person name="Woyke T."/>
            <person name="Ryan C.M."/>
            <person name="Banfield J.F."/>
        </authorList>
    </citation>
    <scope>NUCLEOTIDE SEQUENCE [LARGE SCALE GENOMIC DNA]</scope>
</reference>
<feature type="region of interest" description="Disordered" evidence="4">
    <location>
        <begin position="555"/>
        <end position="582"/>
    </location>
</feature>
<sequence length="582" mass="66301">MLVKANSYHFILDSTRKYRAVFWTCLLLSIVTLSAYWPVLHCEFVIYDDASYVTGNPHVQSGLTWDSLRWAFTAKDCHNWHPLTWISHMLDCDLYGLNPAGHHATNLLLHILNTLLIFLLLRRMTGTHWRSAFVAALFALHPLHVESVAWVAERKDVLSTFFWALTIWTYVRYTEKPRVVRYLLVVLLFALGLMAKPMIVTLPLLLLLLDFWPLRRIPLTVRFWGREIRIAEEVGRLGNSPPSWKQLVAEKLPLLALSLVSSALTLSAQSDLVGSLRCPFKYRLANAVITYLSYMKKMIWPTKLVVLYPFPISIKLSTLVMSAILLGYLTIQAIRQAKTRPYLFTGWFWYIVTLLPVIGLVQVGFQSMADRYTYVPIVGLFIIIAWGTYDLAARWQLGPAIMSSLAVLVAAACIMVSYTQAGYWENSVTLFEHTLRCTTDNFIIENNLGVAFFEQGKFEAARQHFAEATKINPNDTEAQFSLANTLLKQNKLTEAYEHLMIVLQQAPNHWRAHSMLGLVLVKQGKPEEALGHFSEAVRIKPTNLKLRSQLEMALDQVGRSKEAATEQAPPDLGRRHGKDKDK</sequence>
<gene>
    <name evidence="7" type="ORF">CO110_00150</name>
</gene>
<feature type="domain" description="Glycosyltransferase RgtA/B/C/D-like" evidence="6">
    <location>
        <begin position="107"/>
        <end position="208"/>
    </location>
</feature>
<dbReference type="Pfam" id="PF14559">
    <property type="entry name" value="TPR_19"/>
    <property type="match status" value="1"/>
</dbReference>
<evidence type="ECO:0000313" key="8">
    <source>
        <dbReference type="Proteomes" id="UP000231366"/>
    </source>
</evidence>
<keyword evidence="5" id="KW-0472">Membrane</keyword>
<evidence type="ECO:0000256" key="2">
    <source>
        <dbReference type="ARBA" id="ARBA00022803"/>
    </source>
</evidence>
<dbReference type="SMART" id="SM00028">
    <property type="entry name" value="TPR"/>
    <property type="match status" value="3"/>
</dbReference>
<dbReference type="Gene3D" id="1.25.40.10">
    <property type="entry name" value="Tetratricopeptide repeat domain"/>
    <property type="match status" value="1"/>
</dbReference>
<evidence type="ECO:0000256" key="5">
    <source>
        <dbReference type="SAM" id="Phobius"/>
    </source>
</evidence>
<evidence type="ECO:0000259" key="6">
    <source>
        <dbReference type="Pfam" id="PF13231"/>
    </source>
</evidence>
<keyword evidence="5" id="KW-0812">Transmembrane</keyword>
<protein>
    <recommendedName>
        <fullName evidence="6">Glycosyltransferase RgtA/B/C/D-like domain-containing protein</fullName>
    </recommendedName>
</protein>
<feature type="repeat" description="TPR" evidence="3">
    <location>
        <begin position="442"/>
        <end position="475"/>
    </location>
</feature>
<dbReference type="EMBL" id="PFUI01000004">
    <property type="protein sequence ID" value="PJB30514.1"/>
    <property type="molecule type" value="Genomic_DNA"/>
</dbReference>
<dbReference type="AlphaFoldDB" id="A0A2M8AWE6"/>
<feature type="compositionally biased region" description="Basic and acidic residues" evidence="4">
    <location>
        <begin position="572"/>
        <end position="582"/>
    </location>
</feature>
<feature type="transmembrane region" description="Helical" evidence="5">
    <location>
        <begin position="305"/>
        <end position="327"/>
    </location>
</feature>
<feature type="transmembrane region" description="Helical" evidence="5">
    <location>
        <begin position="182"/>
        <end position="209"/>
    </location>
</feature>
<proteinExistence type="predicted"/>
<evidence type="ECO:0000313" key="7">
    <source>
        <dbReference type="EMBL" id="PJB30514.1"/>
    </source>
</evidence>
<dbReference type="InterPro" id="IPR019734">
    <property type="entry name" value="TPR_rpt"/>
</dbReference>
<evidence type="ECO:0000256" key="3">
    <source>
        <dbReference type="PROSITE-ProRule" id="PRU00339"/>
    </source>
</evidence>
<dbReference type="Proteomes" id="UP000231366">
    <property type="component" value="Unassembled WGS sequence"/>
</dbReference>
<dbReference type="InterPro" id="IPR052346">
    <property type="entry name" value="O-mannosyl-transferase_TMTC"/>
</dbReference>
<dbReference type="InterPro" id="IPR011990">
    <property type="entry name" value="TPR-like_helical_dom_sf"/>
</dbReference>
<dbReference type="PROSITE" id="PS50005">
    <property type="entry name" value="TPR"/>
    <property type="match status" value="2"/>
</dbReference>
<dbReference type="InterPro" id="IPR038731">
    <property type="entry name" value="RgtA/B/C-like"/>
</dbReference>
<feature type="repeat" description="TPR" evidence="3">
    <location>
        <begin position="510"/>
        <end position="543"/>
    </location>
</feature>
<feature type="transmembrane region" description="Helical" evidence="5">
    <location>
        <begin position="103"/>
        <end position="121"/>
    </location>
</feature>
<feature type="transmembrane region" description="Helical" evidence="5">
    <location>
        <begin position="372"/>
        <end position="389"/>
    </location>
</feature>
<evidence type="ECO:0000256" key="1">
    <source>
        <dbReference type="ARBA" id="ARBA00022737"/>
    </source>
</evidence>
<dbReference type="SUPFAM" id="SSF48452">
    <property type="entry name" value="TPR-like"/>
    <property type="match status" value="1"/>
</dbReference>
<name>A0A2M8AWE6_9BACT</name>
<feature type="transmembrane region" description="Helical" evidence="5">
    <location>
        <begin position="347"/>
        <end position="365"/>
    </location>
</feature>
<keyword evidence="2 3" id="KW-0802">TPR repeat</keyword>
<dbReference type="PANTHER" id="PTHR44227:SF3">
    <property type="entry name" value="PROTEIN O-MANNOSYL-TRANSFERASE TMTC4"/>
    <property type="match status" value="1"/>
</dbReference>
<comment type="caution">
    <text evidence="7">The sequence shown here is derived from an EMBL/GenBank/DDBJ whole genome shotgun (WGS) entry which is preliminary data.</text>
</comment>
<organism evidence="7 8">
    <name type="scientific">Candidatus Desantisbacteria bacterium CG_4_9_14_3_um_filter_40_11</name>
    <dbReference type="NCBI Taxonomy" id="1974546"/>
    <lineage>
        <taxon>Bacteria</taxon>
        <taxon>Candidatus Desantisiibacteriota</taxon>
    </lineage>
</organism>
<feature type="transmembrane region" description="Helical" evidence="5">
    <location>
        <begin position="395"/>
        <end position="418"/>
    </location>
</feature>
<keyword evidence="1" id="KW-0677">Repeat</keyword>
<keyword evidence="5" id="KW-1133">Transmembrane helix</keyword>
<evidence type="ECO:0000256" key="4">
    <source>
        <dbReference type="SAM" id="MobiDB-lite"/>
    </source>
</evidence>
<dbReference type="PANTHER" id="PTHR44227">
    <property type="match status" value="1"/>
</dbReference>
<accession>A0A2M8AWE6</accession>